<accession>A0A1M7UJL6</accession>
<keyword evidence="3" id="KW-1185">Reference proteome</keyword>
<dbReference type="OrthoDB" id="8455745at2"/>
<dbReference type="AlphaFoldDB" id="A0A1M7UJL6"/>
<dbReference type="EMBL" id="LT670849">
    <property type="protein sequence ID" value="SHN83120.1"/>
    <property type="molecule type" value="Genomic_DNA"/>
</dbReference>
<evidence type="ECO:0000313" key="3">
    <source>
        <dbReference type="Proteomes" id="UP000184096"/>
    </source>
</evidence>
<evidence type="ECO:0000313" key="2">
    <source>
        <dbReference type="EMBL" id="SHN83120.1"/>
    </source>
</evidence>
<reference evidence="3" key="1">
    <citation type="submission" date="2016-11" db="EMBL/GenBank/DDBJ databases">
        <authorList>
            <person name="Varghese N."/>
            <person name="Submissions S."/>
        </authorList>
    </citation>
    <scope>NUCLEOTIDE SEQUENCE [LARGE SCALE GENOMIC DNA]</scope>
    <source>
        <strain evidence="3">GAS401</strain>
    </source>
</reference>
<feature type="region of interest" description="Disordered" evidence="1">
    <location>
        <begin position="1"/>
        <end position="21"/>
    </location>
</feature>
<protein>
    <submittedName>
        <fullName evidence="2">Uncharacterized protein</fullName>
    </submittedName>
</protein>
<sequence>MGGEESEQKHSNPEQPGGTAPIVVNGKYEKYKRYAREKIAEYFRYFWTWIQRFGEPLTVVTLLLFGATVGLYIATRDLVHDAENTAERQLRAYVGLKRDNNTVIKGVCPDCDLSRPVPAEGVETRNNFQILIKNFGQTPAYTADVCPGFIGVTLGANLSNADAEEVFQPCSGSGKGLIRVSTIWPGDERNIAVQMSKHMVEMLRGVRERKNDGYLIAKIRYVDIFDKSHGSFICYMASWDANSSMHIVGCDTGPRKDY</sequence>
<dbReference type="Proteomes" id="UP000184096">
    <property type="component" value="Chromosome I"/>
</dbReference>
<gene>
    <name evidence="2" type="ORF">SAMN05444170_5406</name>
</gene>
<feature type="compositionally biased region" description="Basic and acidic residues" evidence="1">
    <location>
        <begin position="1"/>
        <end position="12"/>
    </location>
</feature>
<name>A0A1M7UJL6_9BRAD</name>
<dbReference type="RefSeq" id="WP_072822527.1">
    <property type="nucleotide sequence ID" value="NZ_LT670849.1"/>
</dbReference>
<evidence type="ECO:0000256" key="1">
    <source>
        <dbReference type="SAM" id="MobiDB-lite"/>
    </source>
</evidence>
<organism evidence="2 3">
    <name type="scientific">Bradyrhizobium erythrophlei</name>
    <dbReference type="NCBI Taxonomy" id="1437360"/>
    <lineage>
        <taxon>Bacteria</taxon>
        <taxon>Pseudomonadati</taxon>
        <taxon>Pseudomonadota</taxon>
        <taxon>Alphaproteobacteria</taxon>
        <taxon>Hyphomicrobiales</taxon>
        <taxon>Nitrobacteraceae</taxon>
        <taxon>Bradyrhizobium</taxon>
    </lineage>
</organism>
<proteinExistence type="predicted"/>